<evidence type="ECO:0000256" key="1">
    <source>
        <dbReference type="SAM" id="MobiDB-lite"/>
    </source>
</evidence>
<reference evidence="2 3" key="1">
    <citation type="journal article" date="2018" name="PLoS ONE">
        <title>The draft genome of Kipferlia bialata reveals reductive genome evolution in fornicate parasites.</title>
        <authorList>
            <person name="Tanifuji G."/>
            <person name="Takabayashi S."/>
            <person name="Kume K."/>
            <person name="Takagi M."/>
            <person name="Nakayama T."/>
            <person name="Kamikawa R."/>
            <person name="Inagaki Y."/>
            <person name="Hashimoto T."/>
        </authorList>
    </citation>
    <scope>NUCLEOTIDE SEQUENCE [LARGE SCALE GENOMIC DNA]</scope>
    <source>
        <strain evidence="2">NY0173</strain>
    </source>
</reference>
<evidence type="ECO:0000313" key="3">
    <source>
        <dbReference type="Proteomes" id="UP000265618"/>
    </source>
</evidence>
<dbReference type="AlphaFoldDB" id="A0A391P033"/>
<evidence type="ECO:0000313" key="2">
    <source>
        <dbReference type="EMBL" id="GCA65326.1"/>
    </source>
</evidence>
<accession>A0A391P033</accession>
<comment type="caution">
    <text evidence="2">The sequence shown here is derived from an EMBL/GenBank/DDBJ whole genome shotgun (WGS) entry which is preliminary data.</text>
</comment>
<sequence>MFLGRRVLTGEADTEGEGDHGAESEGPCDIVSSLMDWYRRFNPSGWDGEGPCSGMYPAATSVCQCAGGPRRPQHAPSPPCECLCFLYMCPCPPYDMRGYCPYPTCCQCSGCAYSYSPCCMYHCPCPMCTQLCPTVPCTCGCPYSGPYPGAYGHSDDKANILLV</sequence>
<feature type="region of interest" description="Disordered" evidence="1">
    <location>
        <begin position="1"/>
        <end position="26"/>
    </location>
</feature>
<dbReference type="EMBL" id="BDIP01010725">
    <property type="protein sequence ID" value="GCA65326.1"/>
    <property type="molecule type" value="Genomic_DNA"/>
</dbReference>
<dbReference type="Proteomes" id="UP000265618">
    <property type="component" value="Unassembled WGS sequence"/>
</dbReference>
<gene>
    <name evidence="2" type="ORF">KIPB_016862</name>
</gene>
<organism evidence="2 3">
    <name type="scientific">Kipferlia bialata</name>
    <dbReference type="NCBI Taxonomy" id="797122"/>
    <lineage>
        <taxon>Eukaryota</taxon>
        <taxon>Metamonada</taxon>
        <taxon>Carpediemonas-like organisms</taxon>
        <taxon>Kipferlia</taxon>
    </lineage>
</organism>
<keyword evidence="3" id="KW-1185">Reference proteome</keyword>
<name>A0A391P033_9EUKA</name>
<protein>
    <submittedName>
        <fullName evidence="2">Uncharacterized protein</fullName>
    </submittedName>
</protein>
<proteinExistence type="predicted"/>